<organism evidence="1 2">
    <name type="scientific">Hymenobacter negativus</name>
    <dbReference type="NCBI Taxonomy" id="2795026"/>
    <lineage>
        <taxon>Bacteria</taxon>
        <taxon>Pseudomonadati</taxon>
        <taxon>Bacteroidota</taxon>
        <taxon>Cytophagia</taxon>
        <taxon>Cytophagales</taxon>
        <taxon>Hymenobacteraceae</taxon>
        <taxon>Hymenobacter</taxon>
    </lineage>
</organism>
<dbReference type="RefSeq" id="WP_208172995.1">
    <property type="nucleotide sequence ID" value="NZ_JAGETZ010000001.1"/>
</dbReference>
<gene>
    <name evidence="1" type="ORF">J4E00_00225</name>
</gene>
<sequence>MLQTNPKDFVALLEVFSIGLTNKIVSTRQVIDWADAIIQQDAEPDDFIIELAMSGSQSINDLISLINVYVGDAIPSVAGRATLGLLYHEYIAGKIDLYRVVRTIDWLVRHRDFTAEEHGFMCGVDDEYAMAAEGIYGSVAGVADYVLRFLNFYQAFHLANMKEWDEINESVPGKMLALYNQLKIS</sequence>
<protein>
    <submittedName>
        <fullName evidence="1">Uncharacterized protein</fullName>
    </submittedName>
</protein>
<reference evidence="1 2" key="1">
    <citation type="submission" date="2021-03" db="EMBL/GenBank/DDBJ databases">
        <authorList>
            <person name="Kim M.K."/>
        </authorList>
    </citation>
    <scope>NUCLEOTIDE SEQUENCE [LARGE SCALE GENOMIC DNA]</scope>
    <source>
        <strain evidence="1 2">BT442</strain>
    </source>
</reference>
<proteinExistence type="predicted"/>
<accession>A0ABS3Q895</accession>
<dbReference type="Proteomes" id="UP000664369">
    <property type="component" value="Unassembled WGS sequence"/>
</dbReference>
<evidence type="ECO:0000313" key="1">
    <source>
        <dbReference type="EMBL" id="MBO2007454.1"/>
    </source>
</evidence>
<evidence type="ECO:0000313" key="2">
    <source>
        <dbReference type="Proteomes" id="UP000664369"/>
    </source>
</evidence>
<dbReference type="EMBL" id="JAGETZ010000001">
    <property type="protein sequence ID" value="MBO2007454.1"/>
    <property type="molecule type" value="Genomic_DNA"/>
</dbReference>
<comment type="caution">
    <text evidence="1">The sequence shown here is derived from an EMBL/GenBank/DDBJ whole genome shotgun (WGS) entry which is preliminary data.</text>
</comment>
<keyword evidence="2" id="KW-1185">Reference proteome</keyword>
<name>A0ABS3Q895_9BACT</name>